<evidence type="ECO:0000259" key="4">
    <source>
        <dbReference type="PROSITE" id="PS51779"/>
    </source>
</evidence>
<dbReference type="InterPro" id="IPR010827">
    <property type="entry name" value="BamA/TamA_POTRA"/>
</dbReference>
<dbReference type="PANTHER" id="PTHR34978">
    <property type="entry name" value="POSSIBLE SENSOR-TRANSDUCER PROTEIN BLAR"/>
    <property type="match status" value="1"/>
</dbReference>
<dbReference type="RefSeq" id="WP_009197170.1">
    <property type="nucleotide sequence ID" value="NZ_AODQ01000148.1"/>
</dbReference>
<reference evidence="5 6" key="1">
    <citation type="journal article" date="2013" name="Genome Announc.">
        <title>Draft Genome Sequence of Cesiribacter andamanensis Strain AMV16T, Isolated from a Soil Sample from a Mud Volcano in the Andaman Islands, India.</title>
        <authorList>
            <person name="Shivaji S."/>
            <person name="Ara S."/>
            <person name="Begum Z."/>
            <person name="Srinivas T.N."/>
            <person name="Singh A."/>
            <person name="Kumar Pinnaka A."/>
        </authorList>
    </citation>
    <scope>NUCLEOTIDE SEQUENCE [LARGE SCALE GENOMIC DNA]</scope>
    <source>
        <strain evidence="5 6">AMV16</strain>
    </source>
</reference>
<dbReference type="Pfam" id="PF07244">
    <property type="entry name" value="POTRA"/>
    <property type="match status" value="2"/>
</dbReference>
<feature type="transmembrane region" description="Helical" evidence="3">
    <location>
        <begin position="6"/>
        <end position="26"/>
    </location>
</feature>
<keyword evidence="3" id="KW-0812">Transmembrane</keyword>
<dbReference type="PANTHER" id="PTHR34978:SF3">
    <property type="entry name" value="SLR0241 PROTEIN"/>
    <property type="match status" value="1"/>
</dbReference>
<organism evidence="5 6">
    <name type="scientific">Cesiribacter andamanensis AMV16</name>
    <dbReference type="NCBI Taxonomy" id="1279009"/>
    <lineage>
        <taxon>Bacteria</taxon>
        <taxon>Pseudomonadati</taxon>
        <taxon>Bacteroidota</taxon>
        <taxon>Cytophagia</taxon>
        <taxon>Cytophagales</taxon>
        <taxon>Cesiribacteraceae</taxon>
        <taxon>Cesiribacter</taxon>
    </lineage>
</organism>
<dbReference type="CDD" id="cd07341">
    <property type="entry name" value="M56_BlaR1_MecR1_like"/>
    <property type="match status" value="1"/>
</dbReference>
<name>M7N1B4_9BACT</name>
<dbReference type="InterPro" id="IPR008756">
    <property type="entry name" value="Peptidase_M56"/>
</dbReference>
<evidence type="ECO:0000313" key="5">
    <source>
        <dbReference type="EMBL" id="EMR01087.1"/>
    </source>
</evidence>
<dbReference type="eggNOG" id="COG4219">
    <property type="taxonomic scope" value="Bacteria"/>
</dbReference>
<dbReference type="PROSITE" id="PS51779">
    <property type="entry name" value="POTRA"/>
    <property type="match status" value="1"/>
</dbReference>
<keyword evidence="3" id="KW-1133">Transmembrane helix</keyword>
<feature type="domain" description="POTRA" evidence="4">
    <location>
        <begin position="419"/>
        <end position="494"/>
    </location>
</feature>
<proteinExistence type="predicted"/>
<evidence type="ECO:0000256" key="1">
    <source>
        <dbReference type="ARBA" id="ARBA00004370"/>
    </source>
</evidence>
<gene>
    <name evidence="5" type="ORF">ADICEAN_03791</name>
</gene>
<sequence>MLLPYFGYLIEVSISLAVFALAYRLFFVSLTPFGWNRAYLLAALLLSVLLPLLPLPHLLANGAWSSLPAADLSWLKLEGLATPGPVPAPGRSGTGQTLPAGTSYFRLLGAALALLYLAGCLYKGGQLLHSLLLVKNLLRHNPKEPQAGYILVRTRQGLAPFSFLRYIFLPQDGPMLSAEEAELVLRHEQHHLEQRHSLDVLLYEGVTVFFWFHPALYYLSASLRRLHEFQVDAALTRTATTPTTYGRLLLKLASLQGTAPILHTFSSKELVHRIQMLTQPPSTPMQKLKFLAALPALAVALALSSFFHPSPPAASPEVPTSLQRTETDEMEPLVIKSISWSGNTVYTEARLNQVLGLKPGDPYTRAELEARLNFTPESQDISSLYMDQGYLYFSLKIDDTNIANNAVALQFTLQEGPQARVSEVNIKGNTNISSAELLRKINIKAGELFSRAKLIRAQQALVQTGMFNPETIGITPIPNPEAGTVALEFTVEEL</sequence>
<dbReference type="InterPro" id="IPR034746">
    <property type="entry name" value="POTRA"/>
</dbReference>
<evidence type="ECO:0000313" key="6">
    <source>
        <dbReference type="Proteomes" id="UP000011910"/>
    </source>
</evidence>
<dbReference type="eggNOG" id="COG4775">
    <property type="taxonomic scope" value="Bacteria"/>
</dbReference>
<protein>
    <submittedName>
        <fullName evidence="5">Outer membrane protein omp85</fullName>
    </submittedName>
</protein>
<dbReference type="STRING" id="1279009.ADICEAN_03791"/>
<dbReference type="Pfam" id="PF05569">
    <property type="entry name" value="Peptidase_M56"/>
    <property type="match status" value="1"/>
</dbReference>
<keyword evidence="2 3" id="KW-0472">Membrane</keyword>
<dbReference type="GO" id="GO:0019867">
    <property type="term" value="C:outer membrane"/>
    <property type="evidence" value="ECO:0007669"/>
    <property type="project" value="InterPro"/>
</dbReference>
<dbReference type="OrthoDB" id="1522859at2"/>
<evidence type="ECO:0000256" key="2">
    <source>
        <dbReference type="ARBA" id="ARBA00023136"/>
    </source>
</evidence>
<dbReference type="Gene3D" id="3.10.20.310">
    <property type="entry name" value="membrane protein fhac"/>
    <property type="match status" value="2"/>
</dbReference>
<dbReference type="InterPro" id="IPR052173">
    <property type="entry name" value="Beta-lactam_resp_regulator"/>
</dbReference>
<keyword evidence="6" id="KW-1185">Reference proteome</keyword>
<feature type="transmembrane region" description="Helical" evidence="3">
    <location>
        <begin position="38"/>
        <end position="59"/>
    </location>
</feature>
<dbReference type="AlphaFoldDB" id="M7N1B4"/>
<comment type="caution">
    <text evidence="5">The sequence shown here is derived from an EMBL/GenBank/DDBJ whole genome shotgun (WGS) entry which is preliminary data.</text>
</comment>
<evidence type="ECO:0000256" key="3">
    <source>
        <dbReference type="SAM" id="Phobius"/>
    </source>
</evidence>
<accession>M7N1B4</accession>
<dbReference type="EMBL" id="AODQ01000148">
    <property type="protein sequence ID" value="EMR01087.1"/>
    <property type="molecule type" value="Genomic_DNA"/>
</dbReference>
<comment type="subcellular location">
    <subcellularLocation>
        <location evidence="1">Membrane</location>
    </subcellularLocation>
</comment>
<dbReference type="Proteomes" id="UP000011910">
    <property type="component" value="Unassembled WGS sequence"/>
</dbReference>